<proteinExistence type="predicted"/>
<organism evidence="1 2">
    <name type="scientific">Acinetobacter stercoris</name>
    <dbReference type="NCBI Taxonomy" id="2126983"/>
    <lineage>
        <taxon>Bacteria</taxon>
        <taxon>Pseudomonadati</taxon>
        <taxon>Pseudomonadota</taxon>
        <taxon>Gammaproteobacteria</taxon>
        <taxon>Moraxellales</taxon>
        <taxon>Moraxellaceae</taxon>
        <taxon>Acinetobacter</taxon>
    </lineage>
</organism>
<gene>
    <name evidence="1" type="ORF">KPC_1898</name>
</gene>
<dbReference type="InParanoid" id="A0A2U3MZ66"/>
<name>A0A2U3MZ66_9GAMM</name>
<protein>
    <submittedName>
        <fullName evidence="1">Uncharacterized protein</fullName>
    </submittedName>
</protein>
<sequence>MYSIYKEYYQNTQFSIFEHDFAKKQGAIVIFHPETHEIVGFSTVDIQHFEYQHKKYTVLFSGDTVIQKEFWGAKVLHRTMLKLVIKLRIRYMRDEFYWLLISKGYKTYLLLANNYYVYYPHVDGKYQELVPIVEKYCKEFFTEYFDEQTGLLNFGTDYQPLKTDVAPITEEMRLINPNIAFFEEKNPTWQLGTELPCIGRIAWSDLIRYPFRFINKVLHAQRFESLKKVRSLSEE</sequence>
<evidence type="ECO:0000313" key="2">
    <source>
        <dbReference type="Proteomes" id="UP000245974"/>
    </source>
</evidence>
<reference evidence="2" key="1">
    <citation type="submission" date="2018-03" db="EMBL/GenBank/DDBJ databases">
        <authorList>
            <person name="Blom J."/>
        </authorList>
    </citation>
    <scope>NUCLEOTIDE SEQUENCE [LARGE SCALE GENOMIC DNA]</scope>
    <source>
        <strain evidence="2">KPC-SM-21</strain>
    </source>
</reference>
<dbReference type="Proteomes" id="UP000245974">
    <property type="component" value="Unassembled WGS sequence"/>
</dbReference>
<dbReference type="OrthoDB" id="333393at2"/>
<evidence type="ECO:0000313" key="1">
    <source>
        <dbReference type="EMBL" id="SPL70720.1"/>
    </source>
</evidence>
<dbReference type="AlphaFoldDB" id="A0A2U3MZ66"/>
<dbReference type="EMBL" id="OOGT01000078">
    <property type="protein sequence ID" value="SPL70720.1"/>
    <property type="molecule type" value="Genomic_DNA"/>
</dbReference>
<accession>A0A2U3MZ66</accession>
<keyword evidence="2" id="KW-1185">Reference proteome</keyword>